<gene>
    <name evidence="2" type="ORF">HPP92_015198</name>
</gene>
<comment type="caution">
    <text evidence="2">The sequence shown here is derived from an EMBL/GenBank/DDBJ whole genome shotgun (WGS) entry which is preliminary data.</text>
</comment>
<reference evidence="2 3" key="1">
    <citation type="journal article" date="2020" name="Nat. Food">
        <title>A phased Vanilla planifolia genome enables genetic improvement of flavour and production.</title>
        <authorList>
            <person name="Hasing T."/>
            <person name="Tang H."/>
            <person name="Brym M."/>
            <person name="Khazi F."/>
            <person name="Huang T."/>
            <person name="Chambers A.H."/>
        </authorList>
    </citation>
    <scope>NUCLEOTIDE SEQUENCE [LARGE SCALE GENOMIC DNA]</scope>
    <source>
        <tissue evidence="2">Leaf</tissue>
    </source>
</reference>
<name>A0A835QLV7_VANPL</name>
<dbReference type="Proteomes" id="UP000636800">
    <property type="component" value="Chromosome 7"/>
</dbReference>
<dbReference type="PANTHER" id="PTHR31400:SF1">
    <property type="entry name" value="PROTEIN GUCD1"/>
    <property type="match status" value="1"/>
</dbReference>
<proteinExistence type="predicted"/>
<accession>A0A835QLV7</accession>
<evidence type="ECO:0000313" key="2">
    <source>
        <dbReference type="EMBL" id="KAG0473341.1"/>
    </source>
</evidence>
<dbReference type="AlphaFoldDB" id="A0A835QLV7"/>
<sequence length="306" mass="35056">MRKKSTHFVGPKTRQSGVKKGSASSIRTFRFDLVSRIVCRRVSSSLPLKEGRRNRSQNSFVLRQLRSRVPRIVETEVDYCVFLWRTVWIGEVPHVRQQFHWDCGLACVLMVLRTLGKWDCKIHDLMELSCSTSVWTVDLAYLLKRFSVSFRFFTIMMGANPNFSSEIFYMEQLQNDQWRVNRLFEKALEAGVSIECRSFSGEEIAALICSGDCIAVVLVDKFKLSQSQQRDGCISVGSSDYMGHYVVVCGYDADTNEFEIRDPASSRINERVSLECLDCARKCFGTDEDIILVSLNGMPLELKYVK</sequence>
<dbReference type="Pfam" id="PF09778">
    <property type="entry name" value="Guanylate_cyc_2"/>
    <property type="match status" value="1"/>
</dbReference>
<dbReference type="EMBL" id="JADCNL010000007">
    <property type="protein sequence ID" value="KAG0473341.1"/>
    <property type="molecule type" value="Genomic_DNA"/>
</dbReference>
<keyword evidence="3" id="KW-1185">Reference proteome</keyword>
<protein>
    <recommendedName>
        <fullName evidence="4">Guanylyl cyclase</fullName>
    </recommendedName>
</protein>
<evidence type="ECO:0000313" key="3">
    <source>
        <dbReference type="Proteomes" id="UP000636800"/>
    </source>
</evidence>
<feature type="region of interest" description="Disordered" evidence="1">
    <location>
        <begin position="1"/>
        <end position="21"/>
    </location>
</feature>
<evidence type="ECO:0000256" key="1">
    <source>
        <dbReference type="SAM" id="MobiDB-lite"/>
    </source>
</evidence>
<evidence type="ECO:0008006" key="4">
    <source>
        <dbReference type="Google" id="ProtNLM"/>
    </source>
</evidence>
<organism evidence="2 3">
    <name type="scientific">Vanilla planifolia</name>
    <name type="common">Vanilla</name>
    <dbReference type="NCBI Taxonomy" id="51239"/>
    <lineage>
        <taxon>Eukaryota</taxon>
        <taxon>Viridiplantae</taxon>
        <taxon>Streptophyta</taxon>
        <taxon>Embryophyta</taxon>
        <taxon>Tracheophyta</taxon>
        <taxon>Spermatophyta</taxon>
        <taxon>Magnoliopsida</taxon>
        <taxon>Liliopsida</taxon>
        <taxon>Asparagales</taxon>
        <taxon>Orchidaceae</taxon>
        <taxon>Vanilloideae</taxon>
        <taxon>Vanilleae</taxon>
        <taxon>Vanilla</taxon>
    </lineage>
</organism>
<dbReference type="Gene3D" id="3.90.70.10">
    <property type="entry name" value="Cysteine proteinases"/>
    <property type="match status" value="1"/>
</dbReference>
<dbReference type="PANTHER" id="PTHR31400">
    <property type="entry name" value="GUANYLYL CYCLASE DOMAIN CONTAINING PROTEIN 1 GUCD1"/>
    <property type="match status" value="1"/>
</dbReference>
<dbReference type="InterPro" id="IPR018616">
    <property type="entry name" value="GUCD1"/>
</dbReference>